<evidence type="ECO:0000313" key="4">
    <source>
        <dbReference type="Proteomes" id="UP001596549"/>
    </source>
</evidence>
<sequence length="212" mass="23842">MRKMPSIRSMLGACALVFLFALLALYYESVFLRKYDLLLMNAVSQLQSPMLDQVFILISDSASRPAEFFLLTLFAIWCATVKKRAAEPLLLTAALVGVRYMNSWLKDVFERDRPAFQPIIDAPGYSFPSGHAMISLAFFFLLIIVLTNIICLTEWKAKTALVLTGIFVFLVGLSRVYLGVHYPSDVIAGFIAGTVWLMLSLSVYRRLPKPND</sequence>
<protein>
    <submittedName>
        <fullName evidence="3">Phosphatase PAP2 family protein</fullName>
    </submittedName>
</protein>
<keyword evidence="1" id="KW-0812">Transmembrane</keyword>
<organism evidence="3 4">
    <name type="scientific">Fictibacillus iocasae</name>
    <dbReference type="NCBI Taxonomy" id="2715437"/>
    <lineage>
        <taxon>Bacteria</taxon>
        <taxon>Bacillati</taxon>
        <taxon>Bacillota</taxon>
        <taxon>Bacilli</taxon>
        <taxon>Bacillales</taxon>
        <taxon>Fictibacillaceae</taxon>
        <taxon>Fictibacillus</taxon>
    </lineage>
</organism>
<evidence type="ECO:0000313" key="3">
    <source>
        <dbReference type="EMBL" id="MFC7371139.1"/>
    </source>
</evidence>
<feature type="transmembrane region" description="Helical" evidence="1">
    <location>
        <begin position="160"/>
        <end position="180"/>
    </location>
</feature>
<comment type="caution">
    <text evidence="3">The sequence shown here is derived from an EMBL/GenBank/DDBJ whole genome shotgun (WGS) entry which is preliminary data.</text>
</comment>
<feature type="transmembrane region" description="Helical" evidence="1">
    <location>
        <begin position="132"/>
        <end position="153"/>
    </location>
</feature>
<evidence type="ECO:0000256" key="1">
    <source>
        <dbReference type="SAM" id="Phobius"/>
    </source>
</evidence>
<keyword evidence="4" id="KW-1185">Reference proteome</keyword>
<dbReference type="PANTHER" id="PTHR14969">
    <property type="entry name" value="SPHINGOSINE-1-PHOSPHATE PHOSPHOHYDROLASE"/>
    <property type="match status" value="1"/>
</dbReference>
<dbReference type="RefSeq" id="WP_379747421.1">
    <property type="nucleotide sequence ID" value="NZ_JBHTCP010000011.1"/>
</dbReference>
<keyword evidence="1" id="KW-0472">Membrane</keyword>
<dbReference type="SMART" id="SM00014">
    <property type="entry name" value="acidPPc"/>
    <property type="match status" value="1"/>
</dbReference>
<feature type="domain" description="Phosphatidic acid phosphatase type 2/haloperoxidase" evidence="2">
    <location>
        <begin position="89"/>
        <end position="201"/>
    </location>
</feature>
<dbReference type="InterPro" id="IPR036938">
    <property type="entry name" value="PAP2/HPO_sf"/>
</dbReference>
<dbReference type="Gene3D" id="1.20.144.10">
    <property type="entry name" value="Phosphatidic acid phosphatase type 2/haloperoxidase"/>
    <property type="match status" value="2"/>
</dbReference>
<feature type="transmembrane region" description="Helical" evidence="1">
    <location>
        <begin position="186"/>
        <end position="204"/>
    </location>
</feature>
<proteinExistence type="predicted"/>
<dbReference type="InterPro" id="IPR000326">
    <property type="entry name" value="PAP2/HPO"/>
</dbReference>
<dbReference type="PANTHER" id="PTHR14969:SF13">
    <property type="entry name" value="AT30094P"/>
    <property type="match status" value="1"/>
</dbReference>
<gene>
    <name evidence="3" type="ORF">ACFQPF_05575</name>
</gene>
<dbReference type="Proteomes" id="UP001596549">
    <property type="component" value="Unassembled WGS sequence"/>
</dbReference>
<name>A0ABW2NSX3_9BACL</name>
<dbReference type="CDD" id="cd03392">
    <property type="entry name" value="PAP2_like_2"/>
    <property type="match status" value="1"/>
</dbReference>
<evidence type="ECO:0000259" key="2">
    <source>
        <dbReference type="SMART" id="SM00014"/>
    </source>
</evidence>
<dbReference type="Pfam" id="PF01569">
    <property type="entry name" value="PAP2"/>
    <property type="match status" value="1"/>
</dbReference>
<keyword evidence="1" id="KW-1133">Transmembrane helix</keyword>
<accession>A0ABW2NSX3</accession>
<reference evidence="4" key="1">
    <citation type="journal article" date="2019" name="Int. J. Syst. Evol. Microbiol.">
        <title>The Global Catalogue of Microorganisms (GCM) 10K type strain sequencing project: providing services to taxonomists for standard genome sequencing and annotation.</title>
        <authorList>
            <consortium name="The Broad Institute Genomics Platform"/>
            <consortium name="The Broad Institute Genome Sequencing Center for Infectious Disease"/>
            <person name="Wu L."/>
            <person name="Ma J."/>
        </authorList>
    </citation>
    <scope>NUCLEOTIDE SEQUENCE [LARGE SCALE GENOMIC DNA]</scope>
    <source>
        <strain evidence="4">NBRC 106396</strain>
    </source>
</reference>
<dbReference type="SUPFAM" id="SSF48317">
    <property type="entry name" value="Acid phosphatase/Vanadium-dependent haloperoxidase"/>
    <property type="match status" value="1"/>
</dbReference>
<dbReference type="EMBL" id="JBHTCP010000011">
    <property type="protein sequence ID" value="MFC7371139.1"/>
    <property type="molecule type" value="Genomic_DNA"/>
</dbReference>